<evidence type="ECO:0000313" key="3">
    <source>
        <dbReference type="Proteomes" id="UP000032434"/>
    </source>
</evidence>
<dbReference type="STRING" id="35623.Aocu_02460"/>
<protein>
    <submittedName>
        <fullName evidence="2">Uncharacterized protein</fullName>
    </submittedName>
</protein>
<dbReference type="InParanoid" id="A0A061AAA2"/>
<evidence type="ECO:0000256" key="1">
    <source>
        <dbReference type="SAM" id="Phobius"/>
    </source>
</evidence>
<dbReference type="RefSeq" id="WP_045748883.1">
    <property type="nucleotide sequence ID" value="NZ_FUZK01000002.1"/>
</dbReference>
<keyword evidence="3" id="KW-1185">Reference proteome</keyword>
<dbReference type="HOGENOM" id="CLU_1754833_0_0_14"/>
<keyword evidence="1" id="KW-1133">Transmembrane helix</keyword>
<keyword evidence="1" id="KW-0812">Transmembrane</keyword>
<feature type="transmembrane region" description="Helical" evidence="1">
    <location>
        <begin position="7"/>
        <end position="27"/>
    </location>
</feature>
<organism evidence="2 3">
    <name type="scientific">Acholeplasma oculi</name>
    <dbReference type="NCBI Taxonomy" id="35623"/>
    <lineage>
        <taxon>Bacteria</taxon>
        <taxon>Bacillati</taxon>
        <taxon>Mycoplasmatota</taxon>
        <taxon>Mollicutes</taxon>
        <taxon>Acholeplasmatales</taxon>
        <taxon>Acholeplasmataceae</taxon>
        <taxon>Acholeplasma</taxon>
    </lineage>
</organism>
<accession>A0A061AAA2</accession>
<reference evidence="3" key="1">
    <citation type="submission" date="2014-05" db="EMBL/GenBank/DDBJ databases">
        <authorList>
            <person name="Kube M."/>
        </authorList>
    </citation>
    <scope>NUCLEOTIDE SEQUENCE [LARGE SCALE GENOMIC DNA]</scope>
</reference>
<gene>
    <name evidence="2" type="ORF">Aocu_02460</name>
</gene>
<sequence length="148" mass="17034">MTKKSIIFIIFISSILSIMMIAVWGTLPENTNLGPIETIEFTEFDTLNEDSEKVRDVKPFVTTTNPVYRLNYDLGPDESYSELSVTLSLSHINYQLDIYDKIIYIYYGLEDIENEIVLTVTIKDSRTQKSDMIILWFKPPGVIIVPDL</sequence>
<dbReference type="KEGG" id="aoc:Aocu_02460"/>
<evidence type="ECO:0000313" key="2">
    <source>
        <dbReference type="EMBL" id="CDR30319.1"/>
    </source>
</evidence>
<dbReference type="Proteomes" id="UP000032434">
    <property type="component" value="Chromosome 1"/>
</dbReference>
<dbReference type="PATRIC" id="fig|35623.3.peg.246"/>
<keyword evidence="1" id="KW-0472">Membrane</keyword>
<dbReference type="EMBL" id="LK028559">
    <property type="protein sequence ID" value="CDR30319.1"/>
    <property type="molecule type" value="Genomic_DNA"/>
</dbReference>
<name>A0A061AAA2_9MOLU</name>
<proteinExistence type="predicted"/>
<dbReference type="AlphaFoldDB" id="A0A061AAA2"/>